<dbReference type="RefSeq" id="WP_425561811.1">
    <property type="nucleotide sequence ID" value="NZ_BAAAZU010000001.1"/>
</dbReference>
<keyword evidence="4" id="KW-1185">Reference proteome</keyword>
<organism evidence="3 4">
    <name type="scientific">Luteimonas lutimaris</name>
    <dbReference type="NCBI Taxonomy" id="698645"/>
    <lineage>
        <taxon>Bacteria</taxon>
        <taxon>Pseudomonadati</taxon>
        <taxon>Pseudomonadota</taxon>
        <taxon>Gammaproteobacteria</taxon>
        <taxon>Lysobacterales</taxon>
        <taxon>Lysobacteraceae</taxon>
        <taxon>Luteimonas</taxon>
    </lineage>
</organism>
<feature type="transmembrane region" description="Helical" evidence="1">
    <location>
        <begin position="135"/>
        <end position="155"/>
    </location>
</feature>
<dbReference type="InterPro" id="IPR050879">
    <property type="entry name" value="Acyltransferase_3"/>
</dbReference>
<feature type="transmembrane region" description="Helical" evidence="1">
    <location>
        <begin position="43"/>
        <end position="64"/>
    </location>
</feature>
<feature type="transmembrane region" description="Helical" evidence="1">
    <location>
        <begin position="12"/>
        <end position="31"/>
    </location>
</feature>
<dbReference type="Pfam" id="PF01757">
    <property type="entry name" value="Acyl_transf_3"/>
    <property type="match status" value="1"/>
</dbReference>
<reference evidence="4" key="1">
    <citation type="journal article" date="2019" name="Int. J. Syst. Evol. Microbiol.">
        <title>The Global Catalogue of Microorganisms (GCM) 10K type strain sequencing project: providing services to taxonomists for standard genome sequencing and annotation.</title>
        <authorList>
            <consortium name="The Broad Institute Genomics Platform"/>
            <consortium name="The Broad Institute Genome Sequencing Center for Infectious Disease"/>
            <person name="Wu L."/>
            <person name="Ma J."/>
        </authorList>
    </citation>
    <scope>NUCLEOTIDE SEQUENCE [LARGE SCALE GENOMIC DNA]</scope>
    <source>
        <strain evidence="4">JCM 16916</strain>
    </source>
</reference>
<accession>A0ABP7M4M8</accession>
<evidence type="ECO:0000313" key="4">
    <source>
        <dbReference type="Proteomes" id="UP001501727"/>
    </source>
</evidence>
<protein>
    <submittedName>
        <fullName evidence="3">Acyltransferase</fullName>
    </submittedName>
</protein>
<feature type="transmembrane region" description="Helical" evidence="1">
    <location>
        <begin position="329"/>
        <end position="350"/>
    </location>
</feature>
<proteinExistence type="predicted"/>
<name>A0ABP7M4M8_9GAMM</name>
<keyword evidence="3" id="KW-0012">Acyltransferase</keyword>
<feature type="domain" description="Acyltransferase 3" evidence="2">
    <location>
        <begin position="9"/>
        <end position="347"/>
    </location>
</feature>
<feature type="transmembrane region" description="Helical" evidence="1">
    <location>
        <begin position="291"/>
        <end position="309"/>
    </location>
</feature>
<gene>
    <name evidence="3" type="ORF">GCM10022229_00200</name>
</gene>
<feature type="transmembrane region" description="Helical" evidence="1">
    <location>
        <begin position="235"/>
        <end position="253"/>
    </location>
</feature>
<dbReference type="GO" id="GO:0016746">
    <property type="term" value="F:acyltransferase activity"/>
    <property type="evidence" value="ECO:0007669"/>
    <property type="project" value="UniProtKB-KW"/>
</dbReference>
<feature type="transmembrane region" description="Helical" evidence="1">
    <location>
        <begin position="84"/>
        <end position="103"/>
    </location>
</feature>
<feature type="transmembrane region" description="Helical" evidence="1">
    <location>
        <begin position="164"/>
        <end position="184"/>
    </location>
</feature>
<evidence type="ECO:0000313" key="3">
    <source>
        <dbReference type="EMBL" id="GAA3911652.1"/>
    </source>
</evidence>
<dbReference type="PANTHER" id="PTHR23028">
    <property type="entry name" value="ACETYLTRANSFERASE"/>
    <property type="match status" value="1"/>
</dbReference>
<comment type="caution">
    <text evidence="3">The sequence shown here is derived from an EMBL/GenBank/DDBJ whole genome shotgun (WGS) entry which is preliminary data.</text>
</comment>
<evidence type="ECO:0000259" key="2">
    <source>
        <dbReference type="Pfam" id="PF01757"/>
    </source>
</evidence>
<dbReference type="InterPro" id="IPR002656">
    <property type="entry name" value="Acyl_transf_3_dom"/>
</dbReference>
<dbReference type="PANTHER" id="PTHR23028:SF53">
    <property type="entry name" value="ACYL_TRANSF_3 DOMAIN-CONTAINING PROTEIN"/>
    <property type="match status" value="1"/>
</dbReference>
<keyword evidence="1" id="KW-0812">Transmembrane</keyword>
<feature type="transmembrane region" description="Helical" evidence="1">
    <location>
        <begin position="204"/>
        <end position="223"/>
    </location>
</feature>
<keyword evidence="1" id="KW-1133">Transmembrane helix</keyword>
<dbReference type="Proteomes" id="UP001501727">
    <property type="component" value="Unassembled WGS sequence"/>
</dbReference>
<feature type="transmembrane region" description="Helical" evidence="1">
    <location>
        <begin position="259"/>
        <end position="279"/>
    </location>
</feature>
<sequence length="409" mass="45063">MSGSRPRLPGLDLLRAIAVLWTMQFHSFVVGGLGPDWSWLSRYGWMGVDLFFVLSGYLIGGQLLRPLAQGTAPSLRTFYLKRVFRILPAFWAVLAIYLLWPGFREAPGMEPWWKFALFIVNVSIDYGSNSAFSHAWSLCVEEHFYLLFPALALLLSRRPSSTRFWAACIAILLGGIAIRTTVWLHFDALQPPRNWFVEDIYYPTWSRLDGLLMGVMLAAWQAWRPQSWARAAAHANLFALLGVAVLVLAFWLFRDRVGLLANSIGWPVLSLALALLVFAGAQPRGALGARAVPGAGWIAAISYSLYLVHKPVYGVVQAHWGSVLEGSGILAWLAYGAASIAAAALLYYAVERPFLKLRGSFLRGYYARPHTPAVAGIPPAGNNSPATLRSDALEAGLTGYGPDEATRNR</sequence>
<dbReference type="EMBL" id="BAAAZU010000001">
    <property type="protein sequence ID" value="GAA3911652.1"/>
    <property type="molecule type" value="Genomic_DNA"/>
</dbReference>
<keyword evidence="3" id="KW-0808">Transferase</keyword>
<keyword evidence="1" id="KW-0472">Membrane</keyword>
<evidence type="ECO:0000256" key="1">
    <source>
        <dbReference type="SAM" id="Phobius"/>
    </source>
</evidence>